<feature type="signal peptide" evidence="2">
    <location>
        <begin position="1"/>
        <end position="42"/>
    </location>
</feature>
<keyword evidence="2" id="KW-0732">Signal</keyword>
<gene>
    <name evidence="3" type="ordered locus">RC1_4078</name>
</gene>
<dbReference type="Proteomes" id="UP000001591">
    <property type="component" value="Chromosome"/>
</dbReference>
<evidence type="ECO:0000256" key="2">
    <source>
        <dbReference type="SAM" id="SignalP"/>
    </source>
</evidence>
<protein>
    <submittedName>
        <fullName evidence="3">Uncharacterized protein</fullName>
    </submittedName>
</protein>
<keyword evidence="4" id="KW-1185">Reference proteome</keyword>
<sequence length="163" mass="17827">MQHATPRRRSPPHRVRLPRLPGPPATMLTVLLALTVAGPARAQPDTAPSGPRAERELPQTASEPLGDCRLNANLLEIMIDPAMQSIPLWVRPFTSCCGPPPELVALRERCAVEEWRRVLVDWTGRGPGVRPRGEDSGRLIEKEPRRPGLDDPAPGRTGPAGLR</sequence>
<reference evidence="3 4" key="1">
    <citation type="journal article" date="2010" name="BMC Genomics">
        <title>Metabolic flexibility revealed in the genome of the cyst-forming alpha-1 proteobacterium Rhodospirillum centenum.</title>
        <authorList>
            <person name="Lu Y.K."/>
            <person name="Marden J."/>
            <person name="Han M."/>
            <person name="Swingley W.D."/>
            <person name="Mastrian S.D."/>
            <person name="Chowdhury S.R."/>
            <person name="Hao J."/>
            <person name="Helmy T."/>
            <person name="Kim S."/>
            <person name="Kurdoglu A.A."/>
            <person name="Matthies H.J."/>
            <person name="Rollo D."/>
            <person name="Stothard P."/>
            <person name="Blankenship R.E."/>
            <person name="Bauer C.E."/>
            <person name="Touchman J.W."/>
        </authorList>
    </citation>
    <scope>NUCLEOTIDE SEQUENCE [LARGE SCALE GENOMIC DNA]</scope>
    <source>
        <strain evidence="4">ATCC 51521 / SW</strain>
    </source>
</reference>
<proteinExistence type="predicted"/>
<name>B6IYP3_RHOCS</name>
<organism evidence="3 4">
    <name type="scientific">Rhodospirillum centenum (strain ATCC 51521 / SW)</name>
    <dbReference type="NCBI Taxonomy" id="414684"/>
    <lineage>
        <taxon>Bacteria</taxon>
        <taxon>Pseudomonadati</taxon>
        <taxon>Pseudomonadota</taxon>
        <taxon>Alphaproteobacteria</taxon>
        <taxon>Rhodospirillales</taxon>
        <taxon>Rhodospirillaceae</taxon>
        <taxon>Rhodospirillum</taxon>
    </lineage>
</organism>
<dbReference type="HOGENOM" id="CLU_1625765_0_0_5"/>
<feature type="region of interest" description="Disordered" evidence="1">
    <location>
        <begin position="124"/>
        <end position="163"/>
    </location>
</feature>
<dbReference type="AlphaFoldDB" id="B6IYP3"/>
<dbReference type="KEGG" id="rce:RC1_4078"/>
<accession>B6IYP3</accession>
<evidence type="ECO:0000313" key="3">
    <source>
        <dbReference type="EMBL" id="ACJ01417.1"/>
    </source>
</evidence>
<feature type="region of interest" description="Disordered" evidence="1">
    <location>
        <begin position="1"/>
        <end position="22"/>
    </location>
</feature>
<feature type="region of interest" description="Disordered" evidence="1">
    <location>
        <begin position="41"/>
        <end position="64"/>
    </location>
</feature>
<feature type="compositionally biased region" description="Basic and acidic residues" evidence="1">
    <location>
        <begin position="131"/>
        <end position="149"/>
    </location>
</feature>
<dbReference type="EMBL" id="CP000613">
    <property type="protein sequence ID" value="ACJ01417.1"/>
    <property type="molecule type" value="Genomic_DNA"/>
</dbReference>
<evidence type="ECO:0000313" key="4">
    <source>
        <dbReference type="Proteomes" id="UP000001591"/>
    </source>
</evidence>
<feature type="compositionally biased region" description="Basic residues" evidence="1">
    <location>
        <begin position="1"/>
        <end position="17"/>
    </location>
</feature>
<feature type="chain" id="PRO_5002844509" evidence="2">
    <location>
        <begin position="43"/>
        <end position="163"/>
    </location>
</feature>
<evidence type="ECO:0000256" key="1">
    <source>
        <dbReference type="SAM" id="MobiDB-lite"/>
    </source>
</evidence>